<name>A0A9N8ZC38_9GLOM</name>
<organism evidence="2 3">
    <name type="scientific">Ambispora gerdemannii</name>
    <dbReference type="NCBI Taxonomy" id="144530"/>
    <lineage>
        <taxon>Eukaryota</taxon>
        <taxon>Fungi</taxon>
        <taxon>Fungi incertae sedis</taxon>
        <taxon>Mucoromycota</taxon>
        <taxon>Glomeromycotina</taxon>
        <taxon>Glomeromycetes</taxon>
        <taxon>Archaeosporales</taxon>
        <taxon>Ambisporaceae</taxon>
        <taxon>Ambispora</taxon>
    </lineage>
</organism>
<dbReference type="InterPro" id="IPR018631">
    <property type="entry name" value="AAA-ATPase-like_dom"/>
</dbReference>
<dbReference type="OrthoDB" id="5380555at2759"/>
<dbReference type="EMBL" id="CAJVPL010000379">
    <property type="protein sequence ID" value="CAG8489873.1"/>
    <property type="molecule type" value="Genomic_DNA"/>
</dbReference>
<accession>A0A9N8ZC38</accession>
<gene>
    <name evidence="2" type="ORF">AGERDE_LOCUS3690</name>
</gene>
<dbReference type="Pfam" id="PF09820">
    <property type="entry name" value="AAA-ATPase_like"/>
    <property type="match status" value="1"/>
</dbReference>
<keyword evidence="3" id="KW-1185">Reference proteome</keyword>
<sequence length="268" mass="30680">MLAHFHDVEHKENYQELFQNLLVEKDIQTDKVTPNQYFMLHFNRSSDQKIAESALINMINNDIRKFYSTYASHLGGITSKKLIKKLIDPNDSISSPENCIYFLVDEYDSFSSEYLDPDDYNAWNTLCRNQLSLLKVLSLPSISQRMSRMNQNSVLYGLSRQDVFAALRLPDVCNSEDPHVFSTNNCFEYLQVNAGAAGKLINPCQPYNSEASERVLQVLTASPITISILEQASNNYSTSDVDFWRVPIPCKTLRNEFCLFNLVQTVCN</sequence>
<proteinExistence type="predicted"/>
<evidence type="ECO:0000313" key="2">
    <source>
        <dbReference type="EMBL" id="CAG8489873.1"/>
    </source>
</evidence>
<feature type="domain" description="AAA-ATPase-like" evidence="1">
    <location>
        <begin position="1"/>
        <end position="135"/>
    </location>
</feature>
<comment type="caution">
    <text evidence="2">The sequence shown here is derived from an EMBL/GenBank/DDBJ whole genome shotgun (WGS) entry which is preliminary data.</text>
</comment>
<evidence type="ECO:0000259" key="1">
    <source>
        <dbReference type="Pfam" id="PF09820"/>
    </source>
</evidence>
<reference evidence="2" key="1">
    <citation type="submission" date="2021-06" db="EMBL/GenBank/DDBJ databases">
        <authorList>
            <person name="Kallberg Y."/>
            <person name="Tangrot J."/>
            <person name="Rosling A."/>
        </authorList>
    </citation>
    <scope>NUCLEOTIDE SEQUENCE</scope>
    <source>
        <strain evidence="2">MT106</strain>
    </source>
</reference>
<dbReference type="Proteomes" id="UP000789831">
    <property type="component" value="Unassembled WGS sequence"/>
</dbReference>
<dbReference type="AlphaFoldDB" id="A0A9N8ZC38"/>
<protein>
    <submittedName>
        <fullName evidence="2">11248_t:CDS:1</fullName>
    </submittedName>
</protein>
<evidence type="ECO:0000313" key="3">
    <source>
        <dbReference type="Proteomes" id="UP000789831"/>
    </source>
</evidence>